<dbReference type="STRING" id="1513793.SAMN06296036_103188"/>
<dbReference type="RefSeq" id="WP_132316041.1">
    <property type="nucleotide sequence ID" value="NZ_FWZT01000003.1"/>
</dbReference>
<evidence type="ECO:0000313" key="3">
    <source>
        <dbReference type="Proteomes" id="UP000192907"/>
    </source>
</evidence>
<evidence type="ECO:0000259" key="1">
    <source>
        <dbReference type="PROSITE" id="PS50943"/>
    </source>
</evidence>
<dbReference type="Proteomes" id="UP000192907">
    <property type="component" value="Unassembled WGS sequence"/>
</dbReference>
<name>A0A1Y6BAH5_9BACT</name>
<gene>
    <name evidence="2" type="ORF">SAMN06296036_103188</name>
</gene>
<dbReference type="Gene3D" id="1.10.260.40">
    <property type="entry name" value="lambda repressor-like DNA-binding domains"/>
    <property type="match status" value="1"/>
</dbReference>
<dbReference type="EMBL" id="FWZT01000003">
    <property type="protein sequence ID" value="SMF01548.1"/>
    <property type="molecule type" value="Genomic_DNA"/>
</dbReference>
<dbReference type="OrthoDB" id="5298444at2"/>
<keyword evidence="2" id="KW-0238">DNA-binding</keyword>
<sequence>MEFRSVALAVKRLLKGKDYTYKQLAAHLGLSESGVKKLLNGEDCSYNRLSQVAEFLNISVSDLLSVTESQQAQNIQLNPLVQDYFLQEPSAFLVYFCILYDKARVDDLQKRLKLSKAEIYRYLKQLDDFRLIEWQSNDRIVVKGELGGLLAGSDEFILTFKKRFAQRIHDEASHIDSSVDKLFILRYLYCTDETFFHLRKDITAVLQDYERNAQRDQRLFDRDQLKPRKFYIFGSTGRLY</sequence>
<evidence type="ECO:0000313" key="2">
    <source>
        <dbReference type="EMBL" id="SMF01548.1"/>
    </source>
</evidence>
<accession>A0A1Y6BAH5</accession>
<reference evidence="3" key="1">
    <citation type="submission" date="2017-04" db="EMBL/GenBank/DDBJ databases">
        <authorList>
            <person name="Varghese N."/>
            <person name="Submissions S."/>
        </authorList>
    </citation>
    <scope>NUCLEOTIDE SEQUENCE [LARGE SCALE GENOMIC DNA]</scope>
    <source>
        <strain evidence="3">RKEM611</strain>
    </source>
</reference>
<dbReference type="InterPro" id="IPR036390">
    <property type="entry name" value="WH_DNA-bd_sf"/>
</dbReference>
<dbReference type="Pfam" id="PF13443">
    <property type="entry name" value="HTH_26"/>
    <property type="match status" value="1"/>
</dbReference>
<proteinExistence type="predicted"/>
<dbReference type="SMART" id="SM00530">
    <property type="entry name" value="HTH_XRE"/>
    <property type="match status" value="1"/>
</dbReference>
<dbReference type="AlphaFoldDB" id="A0A1Y6BAH5"/>
<feature type="domain" description="HTH cro/C1-type" evidence="1">
    <location>
        <begin position="10"/>
        <end position="63"/>
    </location>
</feature>
<dbReference type="CDD" id="cd00093">
    <property type="entry name" value="HTH_XRE"/>
    <property type="match status" value="1"/>
</dbReference>
<dbReference type="SUPFAM" id="SSF47413">
    <property type="entry name" value="lambda repressor-like DNA-binding domains"/>
    <property type="match status" value="1"/>
</dbReference>
<dbReference type="PROSITE" id="PS50943">
    <property type="entry name" value="HTH_CROC1"/>
    <property type="match status" value="1"/>
</dbReference>
<protein>
    <submittedName>
        <fullName evidence="2">Cro/C1-type HTH DNA-binding domain-containing protein</fullName>
    </submittedName>
</protein>
<organism evidence="2 3">
    <name type="scientific">Pseudobacteriovorax antillogorgiicola</name>
    <dbReference type="NCBI Taxonomy" id="1513793"/>
    <lineage>
        <taxon>Bacteria</taxon>
        <taxon>Pseudomonadati</taxon>
        <taxon>Bdellovibrionota</taxon>
        <taxon>Oligoflexia</taxon>
        <taxon>Oligoflexales</taxon>
        <taxon>Pseudobacteriovoracaceae</taxon>
        <taxon>Pseudobacteriovorax</taxon>
    </lineage>
</organism>
<dbReference type="GO" id="GO:0003677">
    <property type="term" value="F:DNA binding"/>
    <property type="evidence" value="ECO:0007669"/>
    <property type="project" value="UniProtKB-KW"/>
</dbReference>
<dbReference type="SUPFAM" id="SSF46785">
    <property type="entry name" value="Winged helix' DNA-binding domain"/>
    <property type="match status" value="1"/>
</dbReference>
<dbReference type="InterPro" id="IPR010982">
    <property type="entry name" value="Lambda_DNA-bd_dom_sf"/>
</dbReference>
<keyword evidence="3" id="KW-1185">Reference proteome</keyword>
<dbReference type="InterPro" id="IPR001387">
    <property type="entry name" value="Cro/C1-type_HTH"/>
</dbReference>